<evidence type="ECO:0000313" key="4">
    <source>
        <dbReference type="EMBL" id="KAK4527916.1"/>
    </source>
</evidence>
<keyword evidence="3" id="KW-0106">Calcium</keyword>
<dbReference type="GO" id="GO:0000226">
    <property type="term" value="P:microtubule cytoskeleton organization"/>
    <property type="evidence" value="ECO:0007669"/>
    <property type="project" value="TreeGrafter"/>
</dbReference>
<dbReference type="SUPFAM" id="SSF47473">
    <property type="entry name" value="EF-hand"/>
    <property type="match status" value="1"/>
</dbReference>
<keyword evidence="5" id="KW-1185">Reference proteome</keyword>
<dbReference type="InterPro" id="IPR011992">
    <property type="entry name" value="EF-hand-dom_pair"/>
</dbReference>
<keyword evidence="2" id="KW-0963">Cytoplasm</keyword>
<dbReference type="Proteomes" id="UP001300502">
    <property type="component" value="Unassembled WGS sequence"/>
</dbReference>
<dbReference type="GO" id="GO:0030865">
    <property type="term" value="P:cortical cytoskeleton organization"/>
    <property type="evidence" value="ECO:0007669"/>
    <property type="project" value="TreeGrafter"/>
</dbReference>
<evidence type="ECO:0000256" key="3">
    <source>
        <dbReference type="ARBA" id="ARBA00022837"/>
    </source>
</evidence>
<evidence type="ECO:0000256" key="2">
    <source>
        <dbReference type="ARBA" id="ARBA00022490"/>
    </source>
</evidence>
<reference evidence="4 5" key="1">
    <citation type="submission" date="2022-07" db="EMBL/GenBank/DDBJ databases">
        <title>Genome-wide signatures of adaptation to extreme environments.</title>
        <authorList>
            <person name="Cho C.H."/>
            <person name="Yoon H.S."/>
        </authorList>
    </citation>
    <scope>NUCLEOTIDE SEQUENCE [LARGE SCALE GENOMIC DNA]</scope>
    <source>
        <strain evidence="4 5">108.79 E11</strain>
    </source>
</reference>
<comment type="subcellular location">
    <subcellularLocation>
        <location evidence="1">Cytoplasm</location>
    </subcellularLocation>
</comment>
<organism evidence="4 5">
    <name type="scientific">Galdieria yellowstonensis</name>
    <dbReference type="NCBI Taxonomy" id="3028027"/>
    <lineage>
        <taxon>Eukaryota</taxon>
        <taxon>Rhodophyta</taxon>
        <taxon>Bangiophyceae</taxon>
        <taxon>Galdieriales</taxon>
        <taxon>Galdieriaceae</taxon>
        <taxon>Galdieria</taxon>
    </lineage>
</organism>
<dbReference type="GO" id="GO:0005819">
    <property type="term" value="C:spindle"/>
    <property type="evidence" value="ECO:0007669"/>
    <property type="project" value="TreeGrafter"/>
</dbReference>
<protein>
    <recommendedName>
        <fullName evidence="6">Serine/threonine-protein phosphatase 2A regulatory subunit B'' subunit gamma</fullName>
    </recommendedName>
</protein>
<name>A0AAV9IL26_9RHOD</name>
<dbReference type="PANTHER" id="PTHR12085:SF3">
    <property type="entry name" value="SERINE_THREONINE-PROTEIN PHOSPHATASE 2A REGULATORY SUBUNIT B'' SUBUNIT GAMMA"/>
    <property type="match status" value="1"/>
</dbReference>
<dbReference type="AlphaFoldDB" id="A0AAV9IL26"/>
<dbReference type="PROSITE" id="PS00018">
    <property type="entry name" value="EF_HAND_1"/>
    <property type="match status" value="1"/>
</dbReference>
<accession>A0AAV9IL26</accession>
<dbReference type="EMBL" id="JANCYU010000057">
    <property type="protein sequence ID" value="KAK4527916.1"/>
    <property type="molecule type" value="Genomic_DNA"/>
</dbReference>
<comment type="caution">
    <text evidence="4">The sequence shown here is derived from an EMBL/GenBank/DDBJ whole genome shotgun (WGS) entry which is preliminary data.</text>
</comment>
<evidence type="ECO:0000313" key="5">
    <source>
        <dbReference type="Proteomes" id="UP001300502"/>
    </source>
</evidence>
<dbReference type="InterPro" id="IPR039865">
    <property type="entry name" value="PPP2R3C"/>
</dbReference>
<gene>
    <name evidence="4" type="ORF">GAYE_SCF46G5849</name>
</gene>
<sequence>MNNNVAKGGPLVEEDSPNLRVSTDIIVRQNIFKKLSARLPDNQQLYSYKLFHRFLKNSDKEEKIMDYDSYRSFVEYIQPNNRPSSSVSPLFFENVAFLSPSSFLRLPRTANECLKDTTLWYYCSRKHLAMQFLLKLALFYCEDSTGIISEASFQAFVENEMIESCPELKNKMNPSFYPYYSCTVSRKIFFFLDAPRRGFIKLQSFVSSKLFLECLHAAISDQHNNNNHHNSTNDEYVQNWFSAESALYLYERYIDLDVDGNGMLSKSELSRFGNGTLTNIFLSRFFEECVSYKNDSTCQVEIDYRVYLDFVLLLTNVSSKAALSILFRILDSRGCGALNVYDLNLFYKDLKAYLECMGLESPPLEHLISEIFDMVRPVNSWEITLKDLLSCGCGGTVVGILIDATVFMEYENREAVTGVDESETEAMDASCDAEEAAEAAAISVL</sequence>
<dbReference type="GO" id="GO:0035303">
    <property type="term" value="P:regulation of dephosphorylation"/>
    <property type="evidence" value="ECO:0007669"/>
    <property type="project" value="InterPro"/>
</dbReference>
<evidence type="ECO:0008006" key="6">
    <source>
        <dbReference type="Google" id="ProtNLM"/>
    </source>
</evidence>
<evidence type="ECO:0000256" key="1">
    <source>
        <dbReference type="ARBA" id="ARBA00004496"/>
    </source>
</evidence>
<dbReference type="Gene3D" id="1.10.238.10">
    <property type="entry name" value="EF-hand"/>
    <property type="match status" value="1"/>
</dbReference>
<proteinExistence type="predicted"/>
<dbReference type="PANTHER" id="PTHR12085">
    <property type="entry name" value="SERINE/THREONINE-PROTEIN PHOSPHATASE 2A REGULATORY SUBUNIT B'' SUBUNIT GAMMA"/>
    <property type="match status" value="1"/>
</dbReference>
<dbReference type="GO" id="GO:0005737">
    <property type="term" value="C:cytoplasm"/>
    <property type="evidence" value="ECO:0007669"/>
    <property type="project" value="UniProtKB-SubCell"/>
</dbReference>
<dbReference type="InterPro" id="IPR018247">
    <property type="entry name" value="EF_Hand_1_Ca_BS"/>
</dbReference>